<accession>A0A415E6D4</accession>
<evidence type="ECO:0000313" key="1">
    <source>
        <dbReference type="EMBL" id="RHJ89333.1"/>
    </source>
</evidence>
<evidence type="ECO:0000313" key="2">
    <source>
        <dbReference type="Proteomes" id="UP000284841"/>
    </source>
</evidence>
<evidence type="ECO:0008006" key="3">
    <source>
        <dbReference type="Google" id="ProtNLM"/>
    </source>
</evidence>
<comment type="caution">
    <text evidence="1">The sequence shown here is derived from an EMBL/GenBank/DDBJ whole genome shotgun (WGS) entry which is preliminary data.</text>
</comment>
<organism evidence="1 2">
    <name type="scientific">Emergencia timonensis</name>
    <dbReference type="NCBI Taxonomy" id="1776384"/>
    <lineage>
        <taxon>Bacteria</taxon>
        <taxon>Bacillati</taxon>
        <taxon>Bacillota</taxon>
        <taxon>Clostridia</taxon>
        <taxon>Peptostreptococcales</taxon>
        <taxon>Anaerovoracaceae</taxon>
        <taxon>Emergencia</taxon>
    </lineage>
</organism>
<dbReference type="EMBL" id="QRMS01000001">
    <property type="protein sequence ID" value="RHJ89333.1"/>
    <property type="molecule type" value="Genomic_DNA"/>
</dbReference>
<gene>
    <name evidence="1" type="ORF">DW099_01790</name>
</gene>
<keyword evidence="2" id="KW-1185">Reference proteome</keyword>
<dbReference type="STRING" id="1776384.GCA_900086585_02637"/>
<dbReference type="AlphaFoldDB" id="A0A415E6D4"/>
<protein>
    <recommendedName>
        <fullName evidence="3">DGC domain protein</fullName>
    </recommendedName>
</protein>
<proteinExistence type="predicted"/>
<sequence>MLKKVGLIFCGGCNCYYDREKVWNRLLQSSAGLYRVSLWEEALDKEGSYDLVVVINGCSSECMVNEKYRATLLVIHNLNYENAAELVEEALRRERGSERS</sequence>
<name>A0A415E6D4_9FIRM</name>
<dbReference type="Proteomes" id="UP000284841">
    <property type="component" value="Unassembled WGS sequence"/>
</dbReference>
<reference evidence="1 2" key="1">
    <citation type="submission" date="2018-08" db="EMBL/GenBank/DDBJ databases">
        <title>A genome reference for cultivated species of the human gut microbiota.</title>
        <authorList>
            <person name="Zou Y."/>
            <person name="Xue W."/>
            <person name="Luo G."/>
        </authorList>
    </citation>
    <scope>NUCLEOTIDE SEQUENCE [LARGE SCALE GENOMIC DNA]</scope>
    <source>
        <strain evidence="1 2">AM07-24</strain>
    </source>
</reference>